<keyword evidence="4" id="KW-1185">Reference proteome</keyword>
<dbReference type="EMBL" id="JAUTDP010000002">
    <property type="protein sequence ID" value="KAK3401996.1"/>
    <property type="molecule type" value="Genomic_DNA"/>
</dbReference>
<protein>
    <submittedName>
        <fullName evidence="3">Uncharacterized protein</fullName>
    </submittedName>
</protein>
<dbReference type="Proteomes" id="UP001281003">
    <property type="component" value="Unassembled WGS sequence"/>
</dbReference>
<reference evidence="3" key="1">
    <citation type="journal article" date="2023" name="Mol. Phylogenet. Evol.">
        <title>Genome-scale phylogeny and comparative genomics of the fungal order Sordariales.</title>
        <authorList>
            <person name="Hensen N."/>
            <person name="Bonometti L."/>
            <person name="Westerberg I."/>
            <person name="Brannstrom I.O."/>
            <person name="Guillou S."/>
            <person name="Cros-Aarteil S."/>
            <person name="Calhoun S."/>
            <person name="Haridas S."/>
            <person name="Kuo A."/>
            <person name="Mondo S."/>
            <person name="Pangilinan J."/>
            <person name="Riley R."/>
            <person name="LaButti K."/>
            <person name="Andreopoulos B."/>
            <person name="Lipzen A."/>
            <person name="Chen C."/>
            <person name="Yan M."/>
            <person name="Daum C."/>
            <person name="Ng V."/>
            <person name="Clum A."/>
            <person name="Steindorff A."/>
            <person name="Ohm R.A."/>
            <person name="Martin F."/>
            <person name="Silar P."/>
            <person name="Natvig D.O."/>
            <person name="Lalanne C."/>
            <person name="Gautier V."/>
            <person name="Ament-Velasquez S.L."/>
            <person name="Kruys A."/>
            <person name="Hutchinson M.I."/>
            <person name="Powell A.J."/>
            <person name="Barry K."/>
            <person name="Miller A.N."/>
            <person name="Grigoriev I.V."/>
            <person name="Debuchy R."/>
            <person name="Gladieux P."/>
            <person name="Hiltunen Thoren M."/>
            <person name="Johannesson H."/>
        </authorList>
    </citation>
    <scope>NUCLEOTIDE SEQUENCE</scope>
    <source>
        <strain evidence="3">FGSC 1904</strain>
    </source>
</reference>
<proteinExistence type="predicted"/>
<evidence type="ECO:0000313" key="3">
    <source>
        <dbReference type="EMBL" id="KAK3401996.1"/>
    </source>
</evidence>
<feature type="signal peptide" evidence="2">
    <location>
        <begin position="1"/>
        <end position="17"/>
    </location>
</feature>
<evidence type="ECO:0000256" key="2">
    <source>
        <dbReference type="SAM" id="SignalP"/>
    </source>
</evidence>
<reference evidence="3" key="2">
    <citation type="submission" date="2023-07" db="EMBL/GenBank/DDBJ databases">
        <authorList>
            <consortium name="Lawrence Berkeley National Laboratory"/>
            <person name="Haridas S."/>
            <person name="Hensen N."/>
            <person name="Bonometti L."/>
            <person name="Westerberg I."/>
            <person name="Brannstrom I.O."/>
            <person name="Guillou S."/>
            <person name="Cros-Aarteil S."/>
            <person name="Calhoun S."/>
            <person name="Kuo A."/>
            <person name="Mondo S."/>
            <person name="Pangilinan J."/>
            <person name="Riley R."/>
            <person name="LaButti K."/>
            <person name="Andreopoulos B."/>
            <person name="Lipzen A."/>
            <person name="Chen C."/>
            <person name="Yanf M."/>
            <person name="Daum C."/>
            <person name="Ng V."/>
            <person name="Clum A."/>
            <person name="Steindorff A."/>
            <person name="Ohm R."/>
            <person name="Martin F."/>
            <person name="Silar P."/>
            <person name="Natvig D."/>
            <person name="Lalanne C."/>
            <person name="Gautier V."/>
            <person name="Ament-velasquez S.L."/>
            <person name="Kruys A."/>
            <person name="Hutchinson M.I."/>
            <person name="Powell A.J."/>
            <person name="Barry K."/>
            <person name="Miller A.N."/>
            <person name="Grigoriev I.V."/>
            <person name="Debuchy R."/>
            <person name="Gladieux P."/>
            <person name="Thoren M.H."/>
            <person name="Johannesson H."/>
        </authorList>
    </citation>
    <scope>NUCLEOTIDE SEQUENCE</scope>
    <source>
        <strain evidence="3">FGSC 1904</strain>
    </source>
</reference>
<feature type="chain" id="PRO_5041936513" evidence="2">
    <location>
        <begin position="18"/>
        <end position="111"/>
    </location>
</feature>
<accession>A0AAE0PLC3</accession>
<dbReference type="AlphaFoldDB" id="A0AAE0PLC3"/>
<organism evidence="3 4">
    <name type="scientific">Sordaria brevicollis</name>
    <dbReference type="NCBI Taxonomy" id="83679"/>
    <lineage>
        <taxon>Eukaryota</taxon>
        <taxon>Fungi</taxon>
        <taxon>Dikarya</taxon>
        <taxon>Ascomycota</taxon>
        <taxon>Pezizomycotina</taxon>
        <taxon>Sordariomycetes</taxon>
        <taxon>Sordariomycetidae</taxon>
        <taxon>Sordariales</taxon>
        <taxon>Sordariaceae</taxon>
        <taxon>Sordaria</taxon>
    </lineage>
</organism>
<sequence length="111" mass="11847">MDALLPCWCWGVLAVSALDNAPVSPGVTATPLEPAAMEAHRRGHGVKIDLHFTSTTDLVSSVVNIITGHQSPLSDQTSDPVAKEKQQEPSGFLNLQVDPSRPRLCDLAHIA</sequence>
<evidence type="ECO:0000313" key="4">
    <source>
        <dbReference type="Proteomes" id="UP001281003"/>
    </source>
</evidence>
<comment type="caution">
    <text evidence="3">The sequence shown here is derived from an EMBL/GenBank/DDBJ whole genome shotgun (WGS) entry which is preliminary data.</text>
</comment>
<name>A0AAE0PLC3_SORBR</name>
<feature type="compositionally biased region" description="Polar residues" evidence="1">
    <location>
        <begin position="70"/>
        <end position="79"/>
    </location>
</feature>
<evidence type="ECO:0000256" key="1">
    <source>
        <dbReference type="SAM" id="MobiDB-lite"/>
    </source>
</evidence>
<feature type="region of interest" description="Disordered" evidence="1">
    <location>
        <begin position="70"/>
        <end position="97"/>
    </location>
</feature>
<gene>
    <name evidence="3" type="ORF">B0T20DRAFT_389911</name>
</gene>
<keyword evidence="2" id="KW-0732">Signal</keyword>